<keyword evidence="2" id="KW-1185">Reference proteome</keyword>
<sequence>MYHIDVSKPKTAPIDERIVIDSYIKHEPSQADVFGQALAQMKLKNIQQQSVIDGLGTELTKAKLEIIALKGGKSK</sequence>
<evidence type="ECO:0000313" key="2">
    <source>
        <dbReference type="Proteomes" id="UP000029453"/>
    </source>
</evidence>
<name>M9LF47_PAEPP</name>
<accession>M9LF47</accession>
<comment type="caution">
    <text evidence="1">The sequence shown here is derived from an EMBL/GenBank/DDBJ whole genome shotgun (WGS) entry which is preliminary data.</text>
</comment>
<dbReference type="OrthoDB" id="2974702at2"/>
<proteinExistence type="predicted"/>
<organism evidence="1 2">
    <name type="scientific">Paenibacillus popilliae ATCC 14706</name>
    <dbReference type="NCBI Taxonomy" id="1212764"/>
    <lineage>
        <taxon>Bacteria</taxon>
        <taxon>Bacillati</taxon>
        <taxon>Bacillota</taxon>
        <taxon>Bacilli</taxon>
        <taxon>Bacillales</taxon>
        <taxon>Paenibacillaceae</taxon>
        <taxon>Paenibacillus</taxon>
    </lineage>
</organism>
<protein>
    <submittedName>
        <fullName evidence="1">Uncharacterized protein</fullName>
    </submittedName>
</protein>
<dbReference type="Proteomes" id="UP000029453">
    <property type="component" value="Unassembled WGS sequence"/>
</dbReference>
<dbReference type="EMBL" id="BALG01000010">
    <property type="protein sequence ID" value="GAC40840.1"/>
    <property type="molecule type" value="Genomic_DNA"/>
</dbReference>
<evidence type="ECO:0000313" key="1">
    <source>
        <dbReference type="EMBL" id="GAC40840.1"/>
    </source>
</evidence>
<dbReference type="AlphaFoldDB" id="M9LF47"/>
<gene>
    <name evidence="1" type="ORF">PPOP_0168</name>
</gene>
<reference evidence="1 2" key="1">
    <citation type="submission" date="2012-10" db="EMBL/GenBank/DDBJ databases">
        <title>Draft Genome Sequence of Paenibacillus popilliae ATCC 14706T.</title>
        <authorList>
            <person name="Iiyama K."/>
            <person name="Mori K."/>
            <person name="Mon H."/>
            <person name="Chieda Y."/>
            <person name="Lee J.M."/>
            <person name="Kusakabe T."/>
            <person name="Tashiro K."/>
            <person name="Asano S."/>
            <person name="Yasunaga-Aoki C."/>
            <person name="Shimizu S."/>
        </authorList>
    </citation>
    <scope>NUCLEOTIDE SEQUENCE [LARGE SCALE GENOMIC DNA]</scope>
    <source>
        <strain evidence="1 2">ATCC 14706</strain>
    </source>
</reference>